<dbReference type="Proteomes" id="UP000273675">
    <property type="component" value="Unassembled WGS sequence"/>
</dbReference>
<name>A0A495D1T3_9PROT</name>
<dbReference type="AlphaFoldDB" id="A0A495D1T3"/>
<evidence type="ECO:0000259" key="2">
    <source>
        <dbReference type="Pfam" id="PF08327"/>
    </source>
</evidence>
<evidence type="ECO:0000313" key="3">
    <source>
        <dbReference type="EMBL" id="RKQ95505.1"/>
    </source>
</evidence>
<sequence length="171" mass="19023">MTHKRDWAAFNPETDLMIERRIDAPVELVWSAWTDPERLKQWWCPQPWSTPEVEMDLRPGGIFRTVMQSPEGDRHDNAGIFLAIEPRAWIAWTSALRPGFRPAGDAGGSGLHMTAGIEFKPDGTGTHYSATVLHPDAASRKRHEAMGFHDGWGTVIDQLAAHVATMKAGAQ</sequence>
<dbReference type="OrthoDB" id="9805228at2"/>
<dbReference type="InterPro" id="IPR013538">
    <property type="entry name" value="ASHA1/2-like_C"/>
</dbReference>
<dbReference type="InterPro" id="IPR023393">
    <property type="entry name" value="START-like_dom_sf"/>
</dbReference>
<protein>
    <submittedName>
        <fullName evidence="3">Uncharacterized protein YndB with AHSA1/START domain</fullName>
    </submittedName>
</protein>
<organism evidence="3 4">
    <name type="scientific">Maricaulis maris</name>
    <dbReference type="NCBI Taxonomy" id="74318"/>
    <lineage>
        <taxon>Bacteria</taxon>
        <taxon>Pseudomonadati</taxon>
        <taxon>Pseudomonadota</taxon>
        <taxon>Alphaproteobacteria</taxon>
        <taxon>Maricaulales</taxon>
        <taxon>Maricaulaceae</taxon>
        <taxon>Maricaulis</taxon>
    </lineage>
</organism>
<dbReference type="RefSeq" id="WP_121212017.1">
    <property type="nucleotide sequence ID" value="NZ_RBIM01000006.1"/>
</dbReference>
<gene>
    <name evidence="3" type="ORF">C7435_2608</name>
</gene>
<reference evidence="3 4" key="1">
    <citation type="submission" date="2018-10" db="EMBL/GenBank/DDBJ databases">
        <title>Genomic Encyclopedia of Type Strains, Phase IV (KMG-IV): sequencing the most valuable type-strain genomes for metagenomic binning, comparative biology and taxonomic classification.</title>
        <authorList>
            <person name="Goeker M."/>
        </authorList>
    </citation>
    <scope>NUCLEOTIDE SEQUENCE [LARGE SCALE GENOMIC DNA]</scope>
    <source>
        <strain evidence="3 4">DSM 4734</strain>
    </source>
</reference>
<dbReference type="SUPFAM" id="SSF55961">
    <property type="entry name" value="Bet v1-like"/>
    <property type="match status" value="1"/>
</dbReference>
<dbReference type="Pfam" id="PF08327">
    <property type="entry name" value="AHSA1"/>
    <property type="match status" value="1"/>
</dbReference>
<evidence type="ECO:0000256" key="1">
    <source>
        <dbReference type="ARBA" id="ARBA00006817"/>
    </source>
</evidence>
<dbReference type="Gene3D" id="3.30.530.20">
    <property type="match status" value="1"/>
</dbReference>
<comment type="caution">
    <text evidence="3">The sequence shown here is derived from an EMBL/GenBank/DDBJ whole genome shotgun (WGS) entry which is preliminary data.</text>
</comment>
<dbReference type="EMBL" id="RBIM01000006">
    <property type="protein sequence ID" value="RKQ95505.1"/>
    <property type="molecule type" value="Genomic_DNA"/>
</dbReference>
<dbReference type="CDD" id="cd08896">
    <property type="entry name" value="SRPBCC_CalC_Aha1-like_3"/>
    <property type="match status" value="1"/>
</dbReference>
<proteinExistence type="inferred from homology"/>
<accession>A0A495D1T3</accession>
<feature type="domain" description="Activator of Hsp90 ATPase homologue 1/2-like C-terminal" evidence="2">
    <location>
        <begin position="23"/>
        <end position="163"/>
    </location>
</feature>
<comment type="similarity">
    <text evidence="1">Belongs to the AHA1 family.</text>
</comment>
<evidence type="ECO:0000313" key="4">
    <source>
        <dbReference type="Proteomes" id="UP000273675"/>
    </source>
</evidence>